<dbReference type="GO" id="GO:0030490">
    <property type="term" value="P:maturation of SSU-rRNA"/>
    <property type="evidence" value="ECO:0007669"/>
    <property type="project" value="TreeGrafter"/>
</dbReference>
<keyword evidence="4" id="KW-0175">Coiled coil</keyword>
<dbReference type="GO" id="GO:0034388">
    <property type="term" value="C:Pwp2p-containing subcomplex of 90S preribosome"/>
    <property type="evidence" value="ECO:0007669"/>
    <property type="project" value="TreeGrafter"/>
</dbReference>
<evidence type="ECO:0000313" key="6">
    <source>
        <dbReference type="Proteomes" id="UP001195914"/>
    </source>
</evidence>
<dbReference type="PRINTS" id="PR00320">
    <property type="entry name" value="GPROTEINBRPT"/>
</dbReference>
<feature type="repeat" description="WD" evidence="3">
    <location>
        <begin position="710"/>
        <end position="742"/>
    </location>
</feature>
<evidence type="ECO:0000256" key="4">
    <source>
        <dbReference type="SAM" id="Coils"/>
    </source>
</evidence>
<sequence length="1029" mass="116298">MVKSYLRYVLDDSFGTVASKSCRSILPLSQDIVIAGRDETLSVWNCRIGEAKIHLECKLSDTQAQSVVTCFVYCDVPQRWIYVGYGDGSIRRFELGTSLSTEFRCVINEDFTLHGHRHAVTCMVVSPSHQLLASGSQDCSIILWDTSGDLGLFKLEGHKNKVTDLRFLRHHGGSEARLKSRKVTLEGYSTKGGDDILGFLVSISKDCIIRVWDLTSQICIQTVISSTSELYGLAVNMDETRFYVSGIENRLRCFKLDMSGAEKDANSPYEIPLYAKELPSLNRPDAHGRCRRLCIMYPVITDDRSVVPSKSNIEEHSSEPWEIGHKGLMLCVTGHAVSFYRLFDSKEAAKRKKRRHKRVLEKQKARCNKLREAVKATGRLIDTEFDSIESEISHLESLLSGVAPAESSDVIDQSDSRAEEYVATDEIGYMFVVNVFDRVAAFEVFNYGFAVGHSNNKLPKLLSPKTIDDDMEGLISLCERVHILDSAGHPNPIVGLSVSPNDMMMMSYSSDSVRVWNSRTHNWVRTFDCKSVTCAYFLAGNKHMLVGTGSGELMVLYLDSCEVQGLYRLDPDTSRRSSDFDVVCMHEHPSHATFAVAFRDRRVRVFEYILKKNGSTEELSIGELSATSVADDPTDIRYSPDGRVLAVALHNNTIQTFYTDSMKPFLSLYGHKLPVTSIDISSDSTLLASSSLDKTVKIWGLDFGNIHRSLLAHSNSVLNCRWINDTHYLVTTGLDSVIKLWDCDTYNLICQLRAHSSAVRSIALSSDTHFFITASDNSTIRLWKRSDEQIFLSEEREKELEIQLEHEAVRDDLNQTIPVDKDALANKATRKTMESVKATEQLMQIIDEAEEYRLALEDHYKRLEEMSEITSGSHALSKYGTPDMSVPKEPEAPLELFKRTPTEHVMMAVSSLNHSVIHEVLIALPFIYAERLLSYIVSSLEAYKEQCCKGIVNLHSIEIACKTALILFQIYFCQFYALRHQRPLIARMEKLLPWVLQHEMDRMRHNKAALEHLKTILDADSQSKRLRNA</sequence>
<evidence type="ECO:0000256" key="1">
    <source>
        <dbReference type="ARBA" id="ARBA00022574"/>
    </source>
</evidence>
<comment type="caution">
    <text evidence="5">The sequence shown here is derived from an EMBL/GenBank/DDBJ whole genome shotgun (WGS) entry which is preliminary data.</text>
</comment>
<dbReference type="PROSITE" id="PS50294">
    <property type="entry name" value="WD_REPEATS_REGION"/>
    <property type="match status" value="4"/>
</dbReference>
<dbReference type="EMBL" id="JAHBMH010000033">
    <property type="protein sequence ID" value="KAK1937223.1"/>
    <property type="molecule type" value="Genomic_DNA"/>
</dbReference>
<proteinExistence type="predicted"/>
<reference evidence="5" key="1">
    <citation type="journal article" date="2014" name="Nucleic Acids Res.">
        <title>The evolutionary dynamics of variant antigen genes in Babesia reveal a history of genomic innovation underlying host-parasite interaction.</title>
        <authorList>
            <person name="Jackson A.P."/>
            <person name="Otto T.D."/>
            <person name="Darby A."/>
            <person name="Ramaprasad A."/>
            <person name="Xia D."/>
            <person name="Echaide I.E."/>
            <person name="Farber M."/>
            <person name="Gahlot S."/>
            <person name="Gamble J."/>
            <person name="Gupta D."/>
            <person name="Gupta Y."/>
            <person name="Jackson L."/>
            <person name="Malandrin L."/>
            <person name="Malas T.B."/>
            <person name="Moussa E."/>
            <person name="Nair M."/>
            <person name="Reid A.J."/>
            <person name="Sanders M."/>
            <person name="Sharma J."/>
            <person name="Tracey A."/>
            <person name="Quail M.A."/>
            <person name="Weir W."/>
            <person name="Wastling J.M."/>
            <person name="Hall N."/>
            <person name="Willadsen P."/>
            <person name="Lingelbach K."/>
            <person name="Shiels B."/>
            <person name="Tait A."/>
            <person name="Berriman M."/>
            <person name="Allred D.R."/>
            <person name="Pain A."/>
        </authorList>
    </citation>
    <scope>NUCLEOTIDE SEQUENCE</scope>
    <source>
        <strain evidence="5">1802A</strain>
    </source>
</reference>
<keyword evidence="1 3" id="KW-0853">WD repeat</keyword>
<dbReference type="InterPro" id="IPR020472">
    <property type="entry name" value="WD40_PAC1"/>
</dbReference>
<keyword evidence="2" id="KW-0677">Repeat</keyword>
<dbReference type="Pfam" id="PF25172">
    <property type="entry name" value="Beta-prop_WDR3_2nd"/>
    <property type="match status" value="1"/>
</dbReference>
<name>A0AAD9LHS6_BABDI</name>
<feature type="coiled-coil region" evidence="4">
    <location>
        <begin position="346"/>
        <end position="373"/>
    </location>
</feature>
<feature type="repeat" description="WD" evidence="3">
    <location>
        <begin position="668"/>
        <end position="709"/>
    </location>
</feature>
<dbReference type="SMART" id="SM00320">
    <property type="entry name" value="WD40"/>
    <property type="match status" value="11"/>
</dbReference>
<dbReference type="Proteomes" id="UP001195914">
    <property type="component" value="Unassembled WGS sequence"/>
</dbReference>
<dbReference type="InterPro" id="IPR036322">
    <property type="entry name" value="WD40_repeat_dom_sf"/>
</dbReference>
<dbReference type="InterPro" id="IPR001680">
    <property type="entry name" value="WD40_rpt"/>
</dbReference>
<feature type="repeat" description="WD" evidence="3">
    <location>
        <begin position="752"/>
        <end position="793"/>
    </location>
</feature>
<feature type="repeat" description="WD" evidence="3">
    <location>
        <begin position="113"/>
        <end position="145"/>
    </location>
</feature>
<evidence type="ECO:0000313" key="5">
    <source>
        <dbReference type="EMBL" id="KAK1937223.1"/>
    </source>
</evidence>
<accession>A0AAD9LHS6</accession>
<dbReference type="PROSITE" id="PS50082">
    <property type="entry name" value="WD_REPEATS_2"/>
    <property type="match status" value="5"/>
</dbReference>
<dbReference type="PANTHER" id="PTHR19853">
    <property type="entry name" value="WD REPEAT CONTAINING PROTEIN 3 WDR3"/>
    <property type="match status" value="1"/>
</dbReference>
<keyword evidence="6" id="KW-1185">Reference proteome</keyword>
<dbReference type="InterPro" id="IPR051570">
    <property type="entry name" value="TBC1_cilium_biogenesis"/>
</dbReference>
<protein>
    <submittedName>
        <fullName evidence="5">WD domain, G-beta repeat containing protein</fullName>
    </submittedName>
</protein>
<dbReference type="Pfam" id="PF00400">
    <property type="entry name" value="WD40"/>
    <property type="match status" value="1"/>
</dbReference>
<organism evidence="5 6">
    <name type="scientific">Babesia divergens</name>
    <dbReference type="NCBI Taxonomy" id="32595"/>
    <lineage>
        <taxon>Eukaryota</taxon>
        <taxon>Sar</taxon>
        <taxon>Alveolata</taxon>
        <taxon>Apicomplexa</taxon>
        <taxon>Aconoidasida</taxon>
        <taxon>Piroplasmida</taxon>
        <taxon>Babesiidae</taxon>
        <taxon>Babesia</taxon>
    </lineage>
</organism>
<feature type="repeat" description="WD" evidence="3">
    <location>
        <begin position="486"/>
        <end position="526"/>
    </location>
</feature>
<dbReference type="SUPFAM" id="SSF50978">
    <property type="entry name" value="WD40 repeat-like"/>
    <property type="match status" value="2"/>
</dbReference>
<dbReference type="GO" id="GO:0032040">
    <property type="term" value="C:small-subunit processome"/>
    <property type="evidence" value="ECO:0007669"/>
    <property type="project" value="TreeGrafter"/>
</dbReference>
<evidence type="ECO:0000256" key="3">
    <source>
        <dbReference type="PROSITE-ProRule" id="PRU00221"/>
    </source>
</evidence>
<dbReference type="Gene3D" id="2.130.10.10">
    <property type="entry name" value="YVTN repeat-like/Quinoprotein amine dehydrogenase"/>
    <property type="match status" value="3"/>
</dbReference>
<dbReference type="PANTHER" id="PTHR19853:SF0">
    <property type="entry name" value="WD REPEAT-CONTAINING PROTEIN 3"/>
    <property type="match status" value="1"/>
</dbReference>
<evidence type="ECO:0000256" key="2">
    <source>
        <dbReference type="ARBA" id="ARBA00022737"/>
    </source>
</evidence>
<reference evidence="5" key="2">
    <citation type="submission" date="2021-05" db="EMBL/GenBank/DDBJ databases">
        <authorList>
            <person name="Pain A."/>
        </authorList>
    </citation>
    <scope>NUCLEOTIDE SEQUENCE</scope>
    <source>
        <strain evidence="5">1802A</strain>
    </source>
</reference>
<dbReference type="GO" id="GO:0030515">
    <property type="term" value="F:snoRNA binding"/>
    <property type="evidence" value="ECO:0007669"/>
    <property type="project" value="TreeGrafter"/>
</dbReference>
<dbReference type="InterPro" id="IPR015943">
    <property type="entry name" value="WD40/YVTN_repeat-like_dom_sf"/>
</dbReference>
<gene>
    <name evidence="5" type="ORF">X943_000247</name>
</gene>
<dbReference type="AlphaFoldDB" id="A0AAD9LHS6"/>